<accession>A0A386Z5G1</accession>
<dbReference type="PANTHER" id="PTHR33877:SF1">
    <property type="entry name" value="TYPE IV METHYL-DIRECTED RESTRICTION ENZYME ECOKMCRA"/>
    <property type="match status" value="1"/>
</dbReference>
<organism evidence="3 4">
    <name type="scientific">Nocardia yunnanensis</name>
    <dbReference type="NCBI Taxonomy" id="2382165"/>
    <lineage>
        <taxon>Bacteria</taxon>
        <taxon>Bacillati</taxon>
        <taxon>Actinomycetota</taxon>
        <taxon>Actinomycetes</taxon>
        <taxon>Mycobacteriales</taxon>
        <taxon>Nocardiaceae</taxon>
        <taxon>Nocardia</taxon>
    </lineage>
</organism>
<dbReference type="Pfam" id="PF01844">
    <property type="entry name" value="HNH"/>
    <property type="match status" value="1"/>
</dbReference>
<dbReference type="InterPro" id="IPR003615">
    <property type="entry name" value="HNH_nuc"/>
</dbReference>
<dbReference type="GO" id="GO:0003676">
    <property type="term" value="F:nucleic acid binding"/>
    <property type="evidence" value="ECO:0007669"/>
    <property type="project" value="InterPro"/>
</dbReference>
<dbReference type="OrthoDB" id="5244068at2"/>
<evidence type="ECO:0000259" key="2">
    <source>
        <dbReference type="SMART" id="SM00507"/>
    </source>
</evidence>
<proteinExistence type="predicted"/>
<dbReference type="AlphaFoldDB" id="A0A386Z5G1"/>
<feature type="transmembrane region" description="Helical" evidence="1">
    <location>
        <begin position="56"/>
        <end position="78"/>
    </location>
</feature>
<evidence type="ECO:0000256" key="1">
    <source>
        <dbReference type="SAM" id="Phobius"/>
    </source>
</evidence>
<dbReference type="CDD" id="cd00085">
    <property type="entry name" value="HNHc"/>
    <property type="match status" value="1"/>
</dbReference>
<dbReference type="KEGG" id="nyu:D7D52_02715"/>
<evidence type="ECO:0000313" key="4">
    <source>
        <dbReference type="Proteomes" id="UP000267164"/>
    </source>
</evidence>
<feature type="domain" description="HNH nuclease" evidence="2">
    <location>
        <begin position="329"/>
        <end position="385"/>
    </location>
</feature>
<reference evidence="3 4" key="1">
    <citation type="submission" date="2018-09" db="EMBL/GenBank/DDBJ databases">
        <title>Nocardia yunnanensis sp. nov., an actinomycete isolated from a soil sample.</title>
        <authorList>
            <person name="Zhang J."/>
        </authorList>
    </citation>
    <scope>NUCLEOTIDE SEQUENCE [LARGE SCALE GENOMIC DNA]</scope>
    <source>
        <strain evidence="3 4">CFHS0054</strain>
    </source>
</reference>
<keyword evidence="3" id="KW-0540">Nuclease</keyword>
<keyword evidence="1" id="KW-0812">Transmembrane</keyword>
<keyword evidence="3" id="KW-0378">Hydrolase</keyword>
<dbReference type="Proteomes" id="UP000267164">
    <property type="component" value="Chromosome"/>
</dbReference>
<dbReference type="PANTHER" id="PTHR33877">
    <property type="entry name" value="SLL1193 PROTEIN"/>
    <property type="match status" value="1"/>
</dbReference>
<evidence type="ECO:0000313" key="3">
    <source>
        <dbReference type="EMBL" id="AYF72958.1"/>
    </source>
</evidence>
<keyword evidence="3" id="KW-0255">Endonuclease</keyword>
<sequence>MKDRFWRSRQILRIRSEPAGRNVLVVSSFRTTVSHFSVERSCYRHVYTEHFSGREILLPVIAVLVVVGLILLAISWVAANWLPIASIAAVVFGTWGLVLLIRHFRMTRYFASDEFLAHKAAIAYFVAEHNELAQYVAEIRSRGTFALGGSSSGAQAHLATFQNISRHKYRRDRNVATYQTRFVHNCSLQVARNASADPIKYVMKYFNIKPTEADLADVETLGDGITRLEDAVANLGQREASITQSINPPRFIMKHYAGEFMKQVGVELSPITVPYPVYMFEYVSAGGNSSQRTTVTLDRETIDAMIETMSAKIKFRKSVAGQRALMTSRLRTMIKERDHYTCRNCSVSLAAEPHLLLEVDHIMPVSKGGLTAPDNLQTLCWRCNRTKSNKVIAS</sequence>
<keyword evidence="4" id="KW-1185">Reference proteome</keyword>
<dbReference type="Gene3D" id="1.10.30.50">
    <property type="match status" value="1"/>
</dbReference>
<dbReference type="GO" id="GO:0008270">
    <property type="term" value="F:zinc ion binding"/>
    <property type="evidence" value="ECO:0007669"/>
    <property type="project" value="InterPro"/>
</dbReference>
<dbReference type="EMBL" id="CP032568">
    <property type="protein sequence ID" value="AYF72958.1"/>
    <property type="molecule type" value="Genomic_DNA"/>
</dbReference>
<gene>
    <name evidence="3" type="ORF">D7D52_02715</name>
</gene>
<dbReference type="GO" id="GO:0004519">
    <property type="term" value="F:endonuclease activity"/>
    <property type="evidence" value="ECO:0007669"/>
    <property type="project" value="UniProtKB-KW"/>
</dbReference>
<name>A0A386Z5G1_9NOCA</name>
<keyword evidence="1" id="KW-0472">Membrane</keyword>
<protein>
    <submittedName>
        <fullName evidence="3">HNH endonuclease</fullName>
    </submittedName>
</protein>
<dbReference type="InterPro" id="IPR052892">
    <property type="entry name" value="NA-targeting_endonuclease"/>
</dbReference>
<dbReference type="InterPro" id="IPR002711">
    <property type="entry name" value="HNH"/>
</dbReference>
<dbReference type="SMART" id="SM00507">
    <property type="entry name" value="HNHc"/>
    <property type="match status" value="1"/>
</dbReference>
<keyword evidence="1" id="KW-1133">Transmembrane helix</keyword>
<feature type="transmembrane region" description="Helical" evidence="1">
    <location>
        <begin position="84"/>
        <end position="101"/>
    </location>
</feature>